<dbReference type="SUPFAM" id="SSF55315">
    <property type="entry name" value="L30e-like"/>
    <property type="match status" value="1"/>
</dbReference>
<dbReference type="PANTHER" id="PTHR46429:SF1">
    <property type="entry name" value="23S RRNA (GUANOSINE-2'-O-)-METHYLTRANSFERASE RLMB"/>
    <property type="match status" value="1"/>
</dbReference>
<gene>
    <name evidence="4" type="ORF">LPB144_12385</name>
</gene>
<dbReference type="InterPro" id="IPR013123">
    <property type="entry name" value="SpoU_subst-bd"/>
</dbReference>
<dbReference type="Gene3D" id="3.30.1330.30">
    <property type="match status" value="1"/>
</dbReference>
<dbReference type="GO" id="GO:0006396">
    <property type="term" value="P:RNA processing"/>
    <property type="evidence" value="ECO:0007669"/>
    <property type="project" value="InterPro"/>
</dbReference>
<evidence type="ECO:0000256" key="2">
    <source>
        <dbReference type="ARBA" id="ARBA00022679"/>
    </source>
</evidence>
<proteinExistence type="predicted"/>
<dbReference type="KEGG" id="grl:LPB144_12385"/>
<dbReference type="Pfam" id="PF08032">
    <property type="entry name" value="SpoU_sub_bind"/>
    <property type="match status" value="1"/>
</dbReference>
<keyword evidence="1 4" id="KW-0489">Methyltransferase</keyword>
<dbReference type="InterPro" id="IPR004441">
    <property type="entry name" value="rRNA_MeTrfase_TrmH"/>
</dbReference>
<feature type="domain" description="RNA 2-O ribose methyltransferase substrate binding" evidence="3">
    <location>
        <begin position="6"/>
        <end position="80"/>
    </location>
</feature>
<dbReference type="NCBIfam" id="TIGR00186">
    <property type="entry name" value="rRNA_methyl_3"/>
    <property type="match status" value="1"/>
</dbReference>
<dbReference type="AlphaFoldDB" id="A0A1L3J7P6"/>
<dbReference type="GO" id="GO:0032259">
    <property type="term" value="P:methylation"/>
    <property type="evidence" value="ECO:0007669"/>
    <property type="project" value="UniProtKB-KW"/>
</dbReference>
<dbReference type="GO" id="GO:0005829">
    <property type="term" value="C:cytosol"/>
    <property type="evidence" value="ECO:0007669"/>
    <property type="project" value="TreeGrafter"/>
</dbReference>
<name>A0A1L3J7P6_9FLAO</name>
<dbReference type="PANTHER" id="PTHR46429">
    <property type="entry name" value="23S RRNA (GUANOSINE-2'-O-)-METHYLTRANSFERASE RLMB"/>
    <property type="match status" value="1"/>
</dbReference>
<keyword evidence="2 4" id="KW-0808">Transferase</keyword>
<organism evidence="4 5">
    <name type="scientific">Christiangramia salexigens</name>
    <dbReference type="NCBI Taxonomy" id="1913577"/>
    <lineage>
        <taxon>Bacteria</taxon>
        <taxon>Pseudomonadati</taxon>
        <taxon>Bacteroidota</taxon>
        <taxon>Flavobacteriia</taxon>
        <taxon>Flavobacteriales</taxon>
        <taxon>Flavobacteriaceae</taxon>
        <taxon>Christiangramia</taxon>
    </lineage>
</organism>
<dbReference type="CDD" id="cd18103">
    <property type="entry name" value="SpoU-like_RlmB"/>
    <property type="match status" value="1"/>
</dbReference>
<reference evidence="4 5" key="1">
    <citation type="submission" date="2016-11" db="EMBL/GenBank/DDBJ databases">
        <title>Gramella sp. LPB0144 isolated from marine environment.</title>
        <authorList>
            <person name="Kim E."/>
            <person name="Yi H."/>
        </authorList>
    </citation>
    <scope>NUCLEOTIDE SEQUENCE [LARGE SCALE GENOMIC DNA]</scope>
    <source>
        <strain evidence="4 5">LPB0144</strain>
    </source>
</reference>
<dbReference type="STRING" id="1913577.LPB144_12385"/>
<evidence type="ECO:0000259" key="3">
    <source>
        <dbReference type="SMART" id="SM00967"/>
    </source>
</evidence>
<dbReference type="GO" id="GO:0008173">
    <property type="term" value="F:RNA methyltransferase activity"/>
    <property type="evidence" value="ECO:0007669"/>
    <property type="project" value="InterPro"/>
</dbReference>
<dbReference type="Pfam" id="PF00588">
    <property type="entry name" value="SpoU_methylase"/>
    <property type="match status" value="1"/>
</dbReference>
<dbReference type="OrthoDB" id="9794400at2"/>
<dbReference type="Gene3D" id="3.40.1280.10">
    <property type="match status" value="1"/>
</dbReference>
<dbReference type="InterPro" id="IPR029064">
    <property type="entry name" value="Ribosomal_eL30-like_sf"/>
</dbReference>
<evidence type="ECO:0000256" key="1">
    <source>
        <dbReference type="ARBA" id="ARBA00022603"/>
    </source>
</evidence>
<evidence type="ECO:0000313" key="5">
    <source>
        <dbReference type="Proteomes" id="UP000182510"/>
    </source>
</evidence>
<dbReference type="InterPro" id="IPR001537">
    <property type="entry name" value="SpoU_MeTrfase"/>
</dbReference>
<dbReference type="EMBL" id="CP018153">
    <property type="protein sequence ID" value="APG61149.1"/>
    <property type="molecule type" value="Genomic_DNA"/>
</dbReference>
<evidence type="ECO:0000313" key="4">
    <source>
        <dbReference type="EMBL" id="APG61149.1"/>
    </source>
</evidence>
<accession>A0A1L3J7P6</accession>
<dbReference type="SMART" id="SM00967">
    <property type="entry name" value="SpoU_sub_bind"/>
    <property type="match status" value="1"/>
</dbReference>
<dbReference type="InterPro" id="IPR029028">
    <property type="entry name" value="Alpha/beta_knot_MTases"/>
</dbReference>
<dbReference type="GO" id="GO:0003723">
    <property type="term" value="F:RNA binding"/>
    <property type="evidence" value="ECO:0007669"/>
    <property type="project" value="InterPro"/>
</dbReference>
<dbReference type="InterPro" id="IPR029026">
    <property type="entry name" value="tRNA_m1G_MTases_N"/>
</dbReference>
<dbReference type="RefSeq" id="WP_072553841.1">
    <property type="nucleotide sequence ID" value="NZ_CP018153.1"/>
</dbReference>
<dbReference type="Proteomes" id="UP000182510">
    <property type="component" value="Chromosome"/>
</dbReference>
<dbReference type="SUPFAM" id="SSF75217">
    <property type="entry name" value="alpha/beta knot"/>
    <property type="match status" value="1"/>
</dbReference>
<sequence>MQETTRIFGIRAVIEAIESGKAIEKVFIQKGLSGSLFQELNRHLRDANINISYVPIEKLNKLSKGNHQGVVANISPVEFVSLEQFMKITEDSTTTPLFLMLDGVTDVRNFGAIIRTAECCGVTGIIIQEKGSAPINADTVKTSAGAVFNVPICKVNHIKDALFFLQTYDIKIIAATEKTEDLVYDVDFKQPAAIIMGDEAKGVSSSILKTVDYKAKLPMLGSIASLNVSVACGAFLYEAVRQRT</sequence>
<keyword evidence="5" id="KW-1185">Reference proteome</keyword>
<protein>
    <submittedName>
        <fullName evidence="4">23S rRNA (Guanosine(2251)-2'-O)-methyltransferase RlmB</fullName>
    </submittedName>
</protein>